<accession>A0AA38VV59</accession>
<evidence type="ECO:0000313" key="2">
    <source>
        <dbReference type="Proteomes" id="UP001172457"/>
    </source>
</evidence>
<name>A0AA38VV59_9ASTR</name>
<protein>
    <submittedName>
        <fullName evidence="1">Uncharacterized protein</fullName>
    </submittedName>
</protein>
<dbReference type="Proteomes" id="UP001172457">
    <property type="component" value="Unassembled WGS sequence"/>
</dbReference>
<organism evidence="1 2">
    <name type="scientific">Centaurea solstitialis</name>
    <name type="common">yellow star-thistle</name>
    <dbReference type="NCBI Taxonomy" id="347529"/>
    <lineage>
        <taxon>Eukaryota</taxon>
        <taxon>Viridiplantae</taxon>
        <taxon>Streptophyta</taxon>
        <taxon>Embryophyta</taxon>
        <taxon>Tracheophyta</taxon>
        <taxon>Spermatophyta</taxon>
        <taxon>Magnoliopsida</taxon>
        <taxon>eudicotyledons</taxon>
        <taxon>Gunneridae</taxon>
        <taxon>Pentapetalae</taxon>
        <taxon>asterids</taxon>
        <taxon>campanulids</taxon>
        <taxon>Asterales</taxon>
        <taxon>Asteraceae</taxon>
        <taxon>Carduoideae</taxon>
        <taxon>Cardueae</taxon>
        <taxon>Centaureinae</taxon>
        <taxon>Centaurea</taxon>
    </lineage>
</organism>
<reference evidence="1" key="1">
    <citation type="submission" date="2023-03" db="EMBL/GenBank/DDBJ databases">
        <title>Chromosome-scale reference genome and RAD-based genetic map of yellow starthistle (Centaurea solstitialis) reveal putative structural variation and QTLs associated with invader traits.</title>
        <authorList>
            <person name="Reatini B."/>
            <person name="Cang F.A."/>
            <person name="Jiang Q."/>
            <person name="Mckibben M.T.W."/>
            <person name="Barker M.S."/>
            <person name="Rieseberg L.H."/>
            <person name="Dlugosch K.M."/>
        </authorList>
    </citation>
    <scope>NUCLEOTIDE SEQUENCE</scope>
    <source>
        <strain evidence="1">CAN-66</strain>
        <tissue evidence="1">Leaf</tissue>
    </source>
</reference>
<evidence type="ECO:0000313" key="1">
    <source>
        <dbReference type="EMBL" id="KAJ9536027.1"/>
    </source>
</evidence>
<dbReference type="AlphaFoldDB" id="A0AA38VV59"/>
<gene>
    <name evidence="1" type="ORF">OSB04_un000810</name>
</gene>
<keyword evidence="2" id="KW-1185">Reference proteome</keyword>
<dbReference type="EMBL" id="JARYMX010000074">
    <property type="protein sequence ID" value="KAJ9536027.1"/>
    <property type="molecule type" value="Genomic_DNA"/>
</dbReference>
<sequence>MSSCTEYPEVFPVDLGSLPPDRETELQICLNGRSDAYRQSIVSAGTGGDEIDDDAAARTGARCFSKIGMRSSYRQLKIRGEDCVTLFLDELILVSIDDILNYSRTAEELSNAWHEVSGCGFRTKDLETLSLRDEVSVYTNHEEPSVPVQQERVILRIGHIGSKIKGRQEETLDEQHLESERMVGVLGTLGASIKGAVIFWKAVMTSKACGYTSEDSEECARKPKYSVRPGANEVYRGLTYRRPGMKQDIAHFVERCVACFQVKIERQRPCGNCNSYLVRGTFYREAAWRRWYDDVTFHYLPCRIEMPDCTWTLGGAFSWTWGRGSPRVPRTICIATNKVSGSSNFGRSVEDMCSGFQRIRVASEVPVPVQQLVNGLGLASPGYLKEEKLGFCHFWGMKQVCEVCVFGREAPSSSSSISLIITIIKGADKAERSSVGAGLGKDRVARGKEMLSA</sequence>
<comment type="caution">
    <text evidence="1">The sequence shown here is derived from an EMBL/GenBank/DDBJ whole genome shotgun (WGS) entry which is preliminary data.</text>
</comment>
<proteinExistence type="predicted"/>